<dbReference type="PANTHER" id="PTHR35526:SF3">
    <property type="entry name" value="ANTI-SIGMA-F FACTOR RSBW"/>
    <property type="match status" value="1"/>
</dbReference>
<evidence type="ECO:0000256" key="2">
    <source>
        <dbReference type="SAM" id="MobiDB-lite"/>
    </source>
</evidence>
<dbReference type="Gene3D" id="3.30.565.10">
    <property type="entry name" value="Histidine kinase-like ATPase, C-terminal domain"/>
    <property type="match status" value="1"/>
</dbReference>
<name>A0A2S6GJ78_9PSEU</name>
<gene>
    <name evidence="4" type="ORF">CLV40_11590</name>
</gene>
<dbReference type="SUPFAM" id="SSF55874">
    <property type="entry name" value="ATPase domain of HSP90 chaperone/DNA topoisomerase II/histidine kinase"/>
    <property type="match status" value="1"/>
</dbReference>
<dbReference type="Proteomes" id="UP000239203">
    <property type="component" value="Unassembled WGS sequence"/>
</dbReference>
<dbReference type="InterPro" id="IPR036890">
    <property type="entry name" value="HATPase_C_sf"/>
</dbReference>
<feature type="region of interest" description="Disordered" evidence="2">
    <location>
        <begin position="89"/>
        <end position="108"/>
    </location>
</feature>
<proteinExistence type="predicted"/>
<dbReference type="InterPro" id="IPR003594">
    <property type="entry name" value="HATPase_dom"/>
</dbReference>
<reference evidence="4 5" key="1">
    <citation type="submission" date="2018-02" db="EMBL/GenBank/DDBJ databases">
        <title>Genomic Encyclopedia of Archaeal and Bacterial Type Strains, Phase II (KMG-II): from individual species to whole genera.</title>
        <authorList>
            <person name="Goeker M."/>
        </authorList>
    </citation>
    <scope>NUCLEOTIDE SEQUENCE [LARGE SCALE GENOMIC DNA]</scope>
    <source>
        <strain evidence="4 5">YU 961-1</strain>
    </source>
</reference>
<dbReference type="PANTHER" id="PTHR35526">
    <property type="entry name" value="ANTI-SIGMA-F FACTOR RSBW-RELATED"/>
    <property type="match status" value="1"/>
</dbReference>
<keyword evidence="5" id="KW-1185">Reference proteome</keyword>
<evidence type="ECO:0000256" key="1">
    <source>
        <dbReference type="ARBA" id="ARBA00022527"/>
    </source>
</evidence>
<accession>A0A2S6GJ78</accession>
<dbReference type="Pfam" id="PF13581">
    <property type="entry name" value="HATPase_c_2"/>
    <property type="match status" value="1"/>
</dbReference>
<dbReference type="GO" id="GO:0004674">
    <property type="term" value="F:protein serine/threonine kinase activity"/>
    <property type="evidence" value="ECO:0007669"/>
    <property type="project" value="UniProtKB-KW"/>
</dbReference>
<evidence type="ECO:0000313" key="4">
    <source>
        <dbReference type="EMBL" id="PPK65243.1"/>
    </source>
</evidence>
<organism evidence="4 5">
    <name type="scientific">Actinokineospora auranticolor</name>
    <dbReference type="NCBI Taxonomy" id="155976"/>
    <lineage>
        <taxon>Bacteria</taxon>
        <taxon>Bacillati</taxon>
        <taxon>Actinomycetota</taxon>
        <taxon>Actinomycetes</taxon>
        <taxon>Pseudonocardiales</taxon>
        <taxon>Pseudonocardiaceae</taxon>
        <taxon>Actinokineospora</taxon>
    </lineage>
</organism>
<evidence type="ECO:0000313" key="5">
    <source>
        <dbReference type="Proteomes" id="UP000239203"/>
    </source>
</evidence>
<feature type="domain" description="Histidine kinase/HSP90-like ATPase" evidence="3">
    <location>
        <begin position="7"/>
        <end position="101"/>
    </location>
</feature>
<dbReference type="CDD" id="cd16936">
    <property type="entry name" value="HATPase_RsbW-like"/>
    <property type="match status" value="1"/>
</dbReference>
<keyword evidence="1" id="KW-0723">Serine/threonine-protein kinase</keyword>
<dbReference type="AlphaFoldDB" id="A0A2S6GJ78"/>
<keyword evidence="4" id="KW-0808">Transferase</keyword>
<dbReference type="InterPro" id="IPR050267">
    <property type="entry name" value="Anti-sigma-factor_SerPK"/>
</dbReference>
<keyword evidence="4" id="KW-0418">Kinase</keyword>
<evidence type="ECO:0000259" key="3">
    <source>
        <dbReference type="Pfam" id="PF13581"/>
    </source>
</evidence>
<comment type="caution">
    <text evidence="4">The sequence shown here is derived from an EMBL/GenBank/DDBJ whole genome shotgun (WGS) entry which is preliminary data.</text>
</comment>
<sequence length="108" mass="11786">MSHQVVGERAEEILLGVSEAVTNSVEHAYPPDAPGVVTVRADVRDRVVRVSVSDRGHWRAADRPRTATDRFRGRGLRILRALASHLRVDHGTNASPGTTVEADFPLPT</sequence>
<protein>
    <submittedName>
        <fullName evidence="4">Histidine kinase-like protein</fullName>
    </submittedName>
</protein>
<dbReference type="EMBL" id="PTIX01000015">
    <property type="protein sequence ID" value="PPK65243.1"/>
    <property type="molecule type" value="Genomic_DNA"/>
</dbReference>